<evidence type="ECO:0000313" key="2">
    <source>
        <dbReference type="Proteomes" id="UP000316639"/>
    </source>
</evidence>
<dbReference type="Proteomes" id="UP000316639">
    <property type="component" value="Unassembled WGS sequence"/>
</dbReference>
<name>A0A563EEE1_9PSEU</name>
<dbReference type="EMBL" id="VOBR01000068">
    <property type="protein sequence ID" value="TWP43314.1"/>
    <property type="molecule type" value="Genomic_DNA"/>
</dbReference>
<proteinExistence type="predicted"/>
<organism evidence="1 2">
    <name type="scientific">Lentzea tibetensis</name>
    <dbReference type="NCBI Taxonomy" id="2591470"/>
    <lineage>
        <taxon>Bacteria</taxon>
        <taxon>Bacillati</taxon>
        <taxon>Actinomycetota</taxon>
        <taxon>Actinomycetes</taxon>
        <taxon>Pseudonocardiales</taxon>
        <taxon>Pseudonocardiaceae</taxon>
        <taxon>Lentzea</taxon>
    </lineage>
</organism>
<protein>
    <submittedName>
        <fullName evidence="1">Uncharacterized protein</fullName>
    </submittedName>
</protein>
<reference evidence="1 2" key="1">
    <citation type="submission" date="2019-07" db="EMBL/GenBank/DDBJ databases">
        <title>Lentzea xizangensis sp. nov., isolated from Qinghai-Tibetan Plateau Soils.</title>
        <authorList>
            <person name="Huang J."/>
        </authorList>
    </citation>
    <scope>NUCLEOTIDE SEQUENCE [LARGE SCALE GENOMIC DNA]</scope>
    <source>
        <strain evidence="1 2">FXJ1.1311</strain>
    </source>
</reference>
<accession>A0A563EEE1</accession>
<evidence type="ECO:0000313" key="1">
    <source>
        <dbReference type="EMBL" id="TWP43314.1"/>
    </source>
</evidence>
<gene>
    <name evidence="1" type="ORF">FKR81_42680</name>
</gene>
<dbReference type="OrthoDB" id="3709409at2"/>
<dbReference type="RefSeq" id="WP_146361264.1">
    <property type="nucleotide sequence ID" value="NZ_VOBR01000068.1"/>
</dbReference>
<sequence>MNARAGDRATEQREAQGRREEWSKRFFEVLTYVVDESSRKRAVGFEVMTALAESELAGPEELKLLDALTDRVLNPLLKELEQELPADERRGTV</sequence>
<keyword evidence="2" id="KW-1185">Reference proteome</keyword>
<dbReference type="AlphaFoldDB" id="A0A563EEE1"/>
<comment type="caution">
    <text evidence="1">The sequence shown here is derived from an EMBL/GenBank/DDBJ whole genome shotgun (WGS) entry which is preliminary data.</text>
</comment>